<dbReference type="Proteomes" id="UP000006671">
    <property type="component" value="Unassembled WGS sequence"/>
</dbReference>
<dbReference type="InParanoid" id="D2V343"/>
<keyword evidence="2" id="KW-0812">Transmembrane</keyword>
<feature type="transmembrane region" description="Helical" evidence="2">
    <location>
        <begin position="74"/>
        <end position="98"/>
    </location>
</feature>
<proteinExistence type="predicted"/>
<name>D2V343_NAEGR</name>
<gene>
    <name evidence="3" type="ORF">NAEGRDRAFT_63221</name>
</gene>
<keyword evidence="2" id="KW-0472">Membrane</keyword>
<dbReference type="EMBL" id="GG738850">
    <property type="protein sequence ID" value="EFC48567.1"/>
    <property type="molecule type" value="Genomic_DNA"/>
</dbReference>
<dbReference type="RefSeq" id="XP_002681311.1">
    <property type="nucleotide sequence ID" value="XM_002681265.1"/>
</dbReference>
<evidence type="ECO:0000256" key="1">
    <source>
        <dbReference type="SAM" id="MobiDB-lite"/>
    </source>
</evidence>
<evidence type="ECO:0000313" key="3">
    <source>
        <dbReference type="EMBL" id="EFC48567.1"/>
    </source>
</evidence>
<dbReference type="VEuPathDB" id="AmoebaDB:NAEGRDRAFT_63221"/>
<feature type="transmembrane region" description="Helical" evidence="2">
    <location>
        <begin position="156"/>
        <end position="175"/>
    </location>
</feature>
<keyword evidence="2" id="KW-1133">Transmembrane helix</keyword>
<feature type="region of interest" description="Disordered" evidence="1">
    <location>
        <begin position="261"/>
        <end position="289"/>
    </location>
</feature>
<evidence type="ECO:0000313" key="4">
    <source>
        <dbReference type="Proteomes" id="UP000006671"/>
    </source>
</evidence>
<dbReference type="GeneID" id="8852431"/>
<organism evidence="4">
    <name type="scientific">Naegleria gruberi</name>
    <name type="common">Amoeba</name>
    <dbReference type="NCBI Taxonomy" id="5762"/>
    <lineage>
        <taxon>Eukaryota</taxon>
        <taxon>Discoba</taxon>
        <taxon>Heterolobosea</taxon>
        <taxon>Tetramitia</taxon>
        <taxon>Eutetramitia</taxon>
        <taxon>Vahlkampfiidae</taxon>
        <taxon>Naegleria</taxon>
    </lineage>
</organism>
<dbReference type="KEGG" id="ngr:NAEGRDRAFT_63221"/>
<feature type="compositionally biased region" description="Polar residues" evidence="1">
    <location>
        <begin position="272"/>
        <end position="289"/>
    </location>
</feature>
<evidence type="ECO:0000256" key="2">
    <source>
        <dbReference type="SAM" id="Phobius"/>
    </source>
</evidence>
<accession>D2V343</accession>
<protein>
    <submittedName>
        <fullName evidence="3">Predicted protein</fullName>
    </submittedName>
</protein>
<keyword evidence="4" id="KW-1185">Reference proteome</keyword>
<dbReference type="AlphaFoldDB" id="D2V343"/>
<feature type="transmembrane region" description="Helical" evidence="2">
    <location>
        <begin position="110"/>
        <end position="135"/>
    </location>
</feature>
<reference evidence="3 4" key="1">
    <citation type="journal article" date="2010" name="Cell">
        <title>The genome of Naegleria gruberi illuminates early eukaryotic versatility.</title>
        <authorList>
            <person name="Fritz-Laylin L.K."/>
            <person name="Prochnik S.E."/>
            <person name="Ginger M.L."/>
            <person name="Dacks J.B."/>
            <person name="Carpenter M.L."/>
            <person name="Field M.C."/>
            <person name="Kuo A."/>
            <person name="Paredez A."/>
            <person name="Chapman J."/>
            <person name="Pham J."/>
            <person name="Shu S."/>
            <person name="Neupane R."/>
            <person name="Cipriano M."/>
            <person name="Mancuso J."/>
            <person name="Tu H."/>
            <person name="Salamov A."/>
            <person name="Lindquist E."/>
            <person name="Shapiro H."/>
            <person name="Lucas S."/>
            <person name="Grigoriev I.V."/>
            <person name="Cande W.Z."/>
            <person name="Fulton C."/>
            <person name="Rokhsar D.S."/>
            <person name="Dawson S.C."/>
        </authorList>
    </citation>
    <scope>NUCLEOTIDE SEQUENCE [LARGE SCALE GENOMIC DNA]</scope>
    <source>
        <strain evidence="3 4">NEG-M</strain>
    </source>
</reference>
<sequence>MKVLPINDSLIIQQGSLEKESSTNVQKHSASVRKAINNNNTSSYKLEDNELEFNLFRSGRGCCLDGLCSIKSVILSFLIVSLLLTCAVIWAVLMVLISQEVNITMGIASLVVWCTCIVSVIVFGVVSSVVVYYLIRKPMRELTRQLFTMKSLRFDSVIQLSSIMYEFIPLFRIFLEMNNLMKEIRPFIPESITRSSEYETESNNSSDNQEQQKEIQMMAMRMSLKTSNSIAQLGKAPSTALIQNSLKSVNSVAKLKRAMSKMRKSMEGTGSEGASFQSKDGVEQQQHLQVSHLKSQPIWVLD</sequence>